<dbReference type="GO" id="GO:0042391">
    <property type="term" value="P:regulation of membrane potential"/>
    <property type="evidence" value="ECO:0007669"/>
    <property type="project" value="TreeGrafter"/>
</dbReference>
<feature type="transmembrane region" description="Helical" evidence="5">
    <location>
        <begin position="145"/>
        <end position="162"/>
    </location>
</feature>
<evidence type="ECO:0000313" key="8">
    <source>
        <dbReference type="Proteomes" id="UP001190700"/>
    </source>
</evidence>
<keyword evidence="4 5" id="KW-0472">Membrane</keyword>
<dbReference type="InterPro" id="IPR003938">
    <property type="entry name" value="K_chnl_volt-dep_EAG/ELK/ERG"/>
</dbReference>
<evidence type="ECO:0000256" key="5">
    <source>
        <dbReference type="SAM" id="Phobius"/>
    </source>
</evidence>
<evidence type="ECO:0000256" key="4">
    <source>
        <dbReference type="ARBA" id="ARBA00023136"/>
    </source>
</evidence>
<sequence length="389" mass="44561">MAQAYASCVRLPGETAGNDSGQAACIESREAWPGQEEATEALIIGKQPTSTSLLYEHVTSTRRRKSSITMDTATSLTMEEYKTKPNALFGQALWMQFGVIDAKGKEKMRWDKGMMYLLMFLGIFTPFEVAFLTPKLDHYFYLNRLFDLLFLIDMVLSFLVNYHDPEENKVVYDNKKIVQRYLGGWFAVDLISILPFDILVIYKAEYKKMRVMRLIKLLRLGKASRLIKEEDGDVAEAAMDYNILNLIMFIVMIVLFSHWMACVWMLVATMEDSPKNWLHPNGEEGYVEDVYRDYFASLYFSVMTVTTIGYGDIVPVTTIERIFDIIAMLFGGLIFGYIIGAVGNVVQQRSAKENEYYTSMSNLATFTKELKIPLSLQAEIQRHVTQLYP</sequence>
<dbReference type="Gene3D" id="1.10.287.70">
    <property type="match status" value="1"/>
</dbReference>
<evidence type="ECO:0000256" key="2">
    <source>
        <dbReference type="ARBA" id="ARBA00022692"/>
    </source>
</evidence>
<evidence type="ECO:0000259" key="6">
    <source>
        <dbReference type="Pfam" id="PF00520"/>
    </source>
</evidence>
<keyword evidence="3 5" id="KW-1133">Transmembrane helix</keyword>
<feature type="transmembrane region" description="Helical" evidence="5">
    <location>
        <begin position="325"/>
        <end position="346"/>
    </location>
</feature>
<protein>
    <recommendedName>
        <fullName evidence="6">Ion transport domain-containing protein</fullName>
    </recommendedName>
</protein>
<accession>A0AAE0F9S5</accession>
<proteinExistence type="predicted"/>
<evidence type="ECO:0000313" key="7">
    <source>
        <dbReference type="EMBL" id="KAK3255690.1"/>
    </source>
</evidence>
<dbReference type="GO" id="GO:0005886">
    <property type="term" value="C:plasma membrane"/>
    <property type="evidence" value="ECO:0007669"/>
    <property type="project" value="TreeGrafter"/>
</dbReference>
<evidence type="ECO:0000256" key="3">
    <source>
        <dbReference type="ARBA" id="ARBA00022989"/>
    </source>
</evidence>
<gene>
    <name evidence="7" type="ORF">CYMTET_35140</name>
</gene>
<comment type="caution">
    <text evidence="7">The sequence shown here is derived from an EMBL/GenBank/DDBJ whole genome shotgun (WGS) entry which is preliminary data.</text>
</comment>
<dbReference type="GO" id="GO:0005249">
    <property type="term" value="F:voltage-gated potassium channel activity"/>
    <property type="evidence" value="ECO:0007669"/>
    <property type="project" value="InterPro"/>
</dbReference>
<name>A0AAE0F9S5_9CHLO</name>
<keyword evidence="2 5" id="KW-0812">Transmembrane</keyword>
<comment type="subcellular location">
    <subcellularLocation>
        <location evidence="1">Membrane</location>
        <topology evidence="1">Multi-pass membrane protein</topology>
    </subcellularLocation>
</comment>
<keyword evidence="8" id="KW-1185">Reference proteome</keyword>
<dbReference type="Proteomes" id="UP001190700">
    <property type="component" value="Unassembled WGS sequence"/>
</dbReference>
<dbReference type="AlphaFoldDB" id="A0AAE0F9S5"/>
<dbReference type="FunFam" id="1.10.287.70:FF:000123">
    <property type="entry name" value="Potassium channel KAT3"/>
    <property type="match status" value="1"/>
</dbReference>
<feature type="transmembrane region" description="Helical" evidence="5">
    <location>
        <begin position="246"/>
        <end position="267"/>
    </location>
</feature>
<feature type="domain" description="Ion transport" evidence="6">
    <location>
        <begin position="110"/>
        <end position="352"/>
    </location>
</feature>
<dbReference type="InterPro" id="IPR005821">
    <property type="entry name" value="Ion_trans_dom"/>
</dbReference>
<dbReference type="EMBL" id="LGRX02022380">
    <property type="protein sequence ID" value="KAK3255690.1"/>
    <property type="molecule type" value="Genomic_DNA"/>
</dbReference>
<dbReference type="PANTHER" id="PTHR10217:SF435">
    <property type="entry name" value="POTASSIUM VOLTAGE-GATED CHANNEL PROTEIN EAG"/>
    <property type="match status" value="1"/>
</dbReference>
<dbReference type="PANTHER" id="PTHR10217">
    <property type="entry name" value="VOLTAGE AND LIGAND GATED POTASSIUM CHANNEL"/>
    <property type="match status" value="1"/>
</dbReference>
<dbReference type="PRINTS" id="PR01463">
    <property type="entry name" value="EAGCHANLFMLY"/>
</dbReference>
<dbReference type="SUPFAM" id="SSF81324">
    <property type="entry name" value="Voltage-gated potassium channels"/>
    <property type="match status" value="1"/>
</dbReference>
<dbReference type="InterPro" id="IPR050818">
    <property type="entry name" value="KCNH_animal-type"/>
</dbReference>
<dbReference type="Pfam" id="PF00520">
    <property type="entry name" value="Ion_trans"/>
    <property type="match status" value="1"/>
</dbReference>
<feature type="transmembrane region" description="Helical" evidence="5">
    <location>
        <begin position="294"/>
        <end position="313"/>
    </location>
</feature>
<organism evidence="7 8">
    <name type="scientific">Cymbomonas tetramitiformis</name>
    <dbReference type="NCBI Taxonomy" id="36881"/>
    <lineage>
        <taxon>Eukaryota</taxon>
        <taxon>Viridiplantae</taxon>
        <taxon>Chlorophyta</taxon>
        <taxon>Pyramimonadophyceae</taxon>
        <taxon>Pyramimonadales</taxon>
        <taxon>Pyramimonadaceae</taxon>
        <taxon>Cymbomonas</taxon>
    </lineage>
</organism>
<feature type="transmembrane region" description="Helical" evidence="5">
    <location>
        <begin position="113"/>
        <end position="133"/>
    </location>
</feature>
<reference evidence="7 8" key="1">
    <citation type="journal article" date="2015" name="Genome Biol. Evol.">
        <title>Comparative Genomics of a Bacterivorous Green Alga Reveals Evolutionary Causalities and Consequences of Phago-Mixotrophic Mode of Nutrition.</title>
        <authorList>
            <person name="Burns J.A."/>
            <person name="Paasch A."/>
            <person name="Narechania A."/>
            <person name="Kim E."/>
        </authorList>
    </citation>
    <scope>NUCLEOTIDE SEQUENCE [LARGE SCALE GENOMIC DNA]</scope>
    <source>
        <strain evidence="7 8">PLY_AMNH</strain>
    </source>
</reference>
<evidence type="ECO:0000256" key="1">
    <source>
        <dbReference type="ARBA" id="ARBA00004141"/>
    </source>
</evidence>
<feature type="transmembrane region" description="Helical" evidence="5">
    <location>
        <begin position="182"/>
        <end position="202"/>
    </location>
</feature>